<feature type="region of interest" description="Disordered" evidence="6">
    <location>
        <begin position="188"/>
        <end position="234"/>
    </location>
</feature>
<dbReference type="EMBL" id="LQZG01000002">
    <property type="protein sequence ID" value="OAB87634.1"/>
    <property type="molecule type" value="Genomic_DNA"/>
</dbReference>
<evidence type="ECO:0000259" key="7">
    <source>
        <dbReference type="Pfam" id="PF01386"/>
    </source>
</evidence>
<dbReference type="InterPro" id="IPR001021">
    <property type="entry name" value="Ribosomal_bL25_long"/>
</dbReference>
<keyword evidence="1 5" id="KW-0699">rRNA-binding</keyword>
<dbReference type="STRING" id="262209.AWH69_06135"/>
<dbReference type="Proteomes" id="UP000076976">
    <property type="component" value="Unassembled WGS sequence"/>
</dbReference>
<dbReference type="GO" id="GO:0022625">
    <property type="term" value="C:cytosolic large ribosomal subunit"/>
    <property type="evidence" value="ECO:0007669"/>
    <property type="project" value="TreeGrafter"/>
</dbReference>
<evidence type="ECO:0000313" key="10">
    <source>
        <dbReference type="Proteomes" id="UP000076976"/>
    </source>
</evidence>
<dbReference type="InterPro" id="IPR020930">
    <property type="entry name" value="Ribosomal_uL5_bac-type"/>
</dbReference>
<feature type="domain" description="Large ribosomal subunit protein bL25 beta" evidence="8">
    <location>
        <begin position="101"/>
        <end position="179"/>
    </location>
</feature>
<dbReference type="SUPFAM" id="SSF50715">
    <property type="entry name" value="Ribosomal protein L25-like"/>
    <property type="match status" value="1"/>
</dbReference>
<dbReference type="NCBIfam" id="TIGR00731">
    <property type="entry name" value="bL25_bact_ctc"/>
    <property type="match status" value="1"/>
</dbReference>
<gene>
    <name evidence="5" type="primary">rplY</name>
    <name evidence="5" type="synonym">ctc</name>
    <name evidence="9" type="ORF">AWH69_06135</name>
</gene>
<dbReference type="PANTHER" id="PTHR33284:SF1">
    <property type="entry name" value="RIBOSOMAL PROTEIN L25_GLN-TRNA SYNTHETASE, ANTI-CODON-BINDING DOMAIN-CONTAINING PROTEIN"/>
    <property type="match status" value="1"/>
</dbReference>
<dbReference type="HAMAP" id="MF_01334">
    <property type="entry name" value="Ribosomal_bL25_CTC"/>
    <property type="match status" value="1"/>
</dbReference>
<dbReference type="PANTHER" id="PTHR33284">
    <property type="entry name" value="RIBOSOMAL PROTEIN L25/GLN-TRNA SYNTHETASE, ANTI-CODON-BINDING DOMAIN-CONTAINING PROTEIN"/>
    <property type="match status" value="1"/>
</dbReference>
<dbReference type="AlphaFoldDB" id="A0A176QD73"/>
<evidence type="ECO:0000256" key="5">
    <source>
        <dbReference type="HAMAP-Rule" id="MF_01334"/>
    </source>
</evidence>
<dbReference type="RefSeq" id="WP_068273183.1">
    <property type="nucleotide sequence ID" value="NZ_LQZG01000002.1"/>
</dbReference>
<dbReference type="InterPro" id="IPR020056">
    <property type="entry name" value="Rbsml_bL25/Gln-tRNA_synth_N"/>
</dbReference>
<evidence type="ECO:0000313" key="9">
    <source>
        <dbReference type="EMBL" id="OAB87634.1"/>
    </source>
</evidence>
<comment type="subunit">
    <text evidence="5">Part of the 50S ribosomal subunit; part of the 5S rRNA/L5/L18/L25 subcomplex. Contacts the 5S rRNA. Binds to the 5S rRNA independently of L5 and L18.</text>
</comment>
<proteinExistence type="inferred from homology"/>
<keyword evidence="3 5" id="KW-0689">Ribosomal protein</keyword>
<evidence type="ECO:0000256" key="4">
    <source>
        <dbReference type="ARBA" id="ARBA00023274"/>
    </source>
</evidence>
<dbReference type="GO" id="GO:0008097">
    <property type="term" value="F:5S rRNA binding"/>
    <property type="evidence" value="ECO:0007669"/>
    <property type="project" value="InterPro"/>
</dbReference>
<evidence type="ECO:0000256" key="3">
    <source>
        <dbReference type="ARBA" id="ARBA00022980"/>
    </source>
</evidence>
<protein>
    <recommendedName>
        <fullName evidence="5">Large ribosomal subunit protein bL25</fullName>
    </recommendedName>
    <alternativeName>
        <fullName evidence="5">General stress protein CTC</fullName>
    </alternativeName>
</protein>
<sequence>MSSDEIRIDAEIRTEFGKGAARRIRRADKIPAVMYGHGEEPRHITLPGHDTMMALKYNANALLTIVVDGQQEYALAKDVQRHILKPWIEHVDLVVVKKGEKVTVEVPVHVEGEAGPETIVTVDAQTLEVEADVTSIPESIVVSVEGLEAGTQVLASEVEVPKGSTLVTDPETLVVNITEQISAEALEAELAEAEAEAGVERDESEDETEGSPSDKQLAEGDAPMESPEEGNPEA</sequence>
<keyword evidence="4 5" id="KW-0687">Ribonucleoprotein</keyword>
<dbReference type="InterPro" id="IPR029751">
    <property type="entry name" value="Ribosomal_L25_dom"/>
</dbReference>
<evidence type="ECO:0000259" key="8">
    <source>
        <dbReference type="Pfam" id="PF14693"/>
    </source>
</evidence>
<feature type="compositionally biased region" description="Acidic residues" evidence="6">
    <location>
        <begin position="188"/>
        <end position="209"/>
    </location>
</feature>
<dbReference type="InterPro" id="IPR011035">
    <property type="entry name" value="Ribosomal_bL25/Gln-tRNA_synth"/>
</dbReference>
<dbReference type="InterPro" id="IPR037121">
    <property type="entry name" value="Ribosomal_bL25_C"/>
</dbReference>
<dbReference type="NCBIfam" id="NF004612">
    <property type="entry name" value="PRK05943.1"/>
    <property type="match status" value="1"/>
</dbReference>
<name>A0A176QD73_9MICO</name>
<feature type="domain" description="Large ribosomal subunit protein bL25 L25" evidence="7">
    <location>
        <begin position="8"/>
        <end position="93"/>
    </location>
</feature>
<comment type="function">
    <text evidence="5">This is one of the proteins that binds to the 5S RNA in the ribosome where it forms part of the central protuberance.</text>
</comment>
<dbReference type="Gene3D" id="2.170.120.20">
    <property type="entry name" value="Ribosomal protein L25, beta domain"/>
    <property type="match status" value="1"/>
</dbReference>
<comment type="caution">
    <text evidence="9">The sequence shown here is derived from an EMBL/GenBank/DDBJ whole genome shotgun (WGS) entry which is preliminary data.</text>
</comment>
<dbReference type="NCBIfam" id="NF004131">
    <property type="entry name" value="PRK05618.2-1"/>
    <property type="match status" value="1"/>
</dbReference>
<keyword evidence="2 5" id="KW-0694">RNA-binding</keyword>
<dbReference type="Pfam" id="PF01386">
    <property type="entry name" value="Ribosomal_L25p"/>
    <property type="match status" value="1"/>
</dbReference>
<accession>A0A176QD73</accession>
<dbReference type="GO" id="GO:0003735">
    <property type="term" value="F:structural constituent of ribosome"/>
    <property type="evidence" value="ECO:0007669"/>
    <property type="project" value="InterPro"/>
</dbReference>
<dbReference type="Gene3D" id="2.40.240.10">
    <property type="entry name" value="Ribosomal Protein L25, Chain P"/>
    <property type="match status" value="1"/>
</dbReference>
<evidence type="ECO:0000256" key="1">
    <source>
        <dbReference type="ARBA" id="ARBA00022730"/>
    </source>
</evidence>
<dbReference type="Pfam" id="PF14693">
    <property type="entry name" value="Ribosomal_TL5_C"/>
    <property type="match status" value="1"/>
</dbReference>
<evidence type="ECO:0000256" key="6">
    <source>
        <dbReference type="SAM" id="MobiDB-lite"/>
    </source>
</evidence>
<organism evidence="9 10">
    <name type="scientific">Janibacter melonis</name>
    <dbReference type="NCBI Taxonomy" id="262209"/>
    <lineage>
        <taxon>Bacteria</taxon>
        <taxon>Bacillati</taxon>
        <taxon>Actinomycetota</taxon>
        <taxon>Actinomycetes</taxon>
        <taxon>Micrococcales</taxon>
        <taxon>Intrasporangiaceae</taxon>
        <taxon>Janibacter</taxon>
    </lineage>
</organism>
<dbReference type="InterPro" id="IPR020057">
    <property type="entry name" value="Ribosomal_bL25_b-dom"/>
</dbReference>
<evidence type="ECO:0000256" key="2">
    <source>
        <dbReference type="ARBA" id="ARBA00022884"/>
    </source>
</evidence>
<dbReference type="CDD" id="cd00495">
    <property type="entry name" value="Ribosomal_L25_TL5_CTC"/>
    <property type="match status" value="1"/>
</dbReference>
<keyword evidence="10" id="KW-1185">Reference proteome</keyword>
<comment type="similarity">
    <text evidence="5">Belongs to the bacterial ribosomal protein bL25 family. CTC subfamily.</text>
</comment>
<reference evidence="9 10" key="1">
    <citation type="submission" date="2016-01" db="EMBL/GenBank/DDBJ databases">
        <title>Janibacter melonis strain CD11_4 genome sequencing and assembly.</title>
        <authorList>
            <person name="Nair G.R."/>
            <person name="Kaur G."/>
            <person name="Chander A.M."/>
            <person name="Mayilraj S."/>
        </authorList>
    </citation>
    <scope>NUCLEOTIDE SEQUENCE [LARGE SCALE GENOMIC DNA]</scope>
    <source>
        <strain evidence="9 10">CD11-4</strain>
    </source>
</reference>
<dbReference type="GO" id="GO:0006412">
    <property type="term" value="P:translation"/>
    <property type="evidence" value="ECO:0007669"/>
    <property type="project" value="UniProtKB-UniRule"/>
</dbReference>